<reference evidence="3 4" key="1">
    <citation type="submission" date="2018-02" db="EMBL/GenBank/DDBJ databases">
        <title>Genome sequencing of Solimonas sp. HR-BB.</title>
        <authorList>
            <person name="Lee Y."/>
            <person name="Jeon C.O."/>
        </authorList>
    </citation>
    <scope>NUCLEOTIDE SEQUENCE [LARGE SCALE GENOMIC DNA]</scope>
    <source>
        <strain evidence="3 4">HR-BB</strain>
    </source>
</reference>
<name>A0A2S5TKG9_9GAMM</name>
<sequence length="293" mass="31519">MFKGMVLAGALALGLGSNAAFAQQPAEADPVSAAFTAAMPAMKHGPARIALRDQATLDLPEGFVFIPQREAGVILDSMGNSVDDQLVGMIVAPESGGFSVIDYIPSGYIEDEEAKDWKVDEMLDGIKEGTEQQNEVRKERGLPEMEIVDWVEKPRYDAASHRLVWSLSSRHRGAAPGEDQGINYNTYALGREGYINLNLVTSMADIEKEKPAAQKLLAGIQYNDGKRYSDFNPSTDKVAEYGIAALVGGVAAKKLGLLAMIGVFLAKAWKLVLIGVVALGAFFRKLTGRGDQA</sequence>
<dbReference type="OrthoDB" id="196355at2"/>
<evidence type="ECO:0000256" key="2">
    <source>
        <dbReference type="SAM" id="SignalP"/>
    </source>
</evidence>
<keyword evidence="1" id="KW-0472">Membrane</keyword>
<dbReference type="InterPro" id="IPR018682">
    <property type="entry name" value="DUF2167_membr"/>
</dbReference>
<proteinExistence type="predicted"/>
<keyword evidence="4" id="KW-1185">Reference proteome</keyword>
<organism evidence="3 4">
    <name type="scientific">Solimonas fluminis</name>
    <dbReference type="NCBI Taxonomy" id="2086571"/>
    <lineage>
        <taxon>Bacteria</taxon>
        <taxon>Pseudomonadati</taxon>
        <taxon>Pseudomonadota</taxon>
        <taxon>Gammaproteobacteria</taxon>
        <taxon>Nevskiales</taxon>
        <taxon>Nevskiaceae</taxon>
        <taxon>Solimonas</taxon>
    </lineage>
</organism>
<dbReference type="RefSeq" id="WP_104228456.1">
    <property type="nucleotide sequence ID" value="NZ_PSNW01000001.1"/>
</dbReference>
<feature type="signal peptide" evidence="2">
    <location>
        <begin position="1"/>
        <end position="22"/>
    </location>
</feature>
<keyword evidence="1" id="KW-1133">Transmembrane helix</keyword>
<keyword evidence="2" id="KW-0732">Signal</keyword>
<evidence type="ECO:0000256" key="1">
    <source>
        <dbReference type="SAM" id="Phobius"/>
    </source>
</evidence>
<dbReference type="Pfam" id="PF09935">
    <property type="entry name" value="DUF2167"/>
    <property type="match status" value="1"/>
</dbReference>
<feature type="transmembrane region" description="Helical" evidence="1">
    <location>
        <begin position="255"/>
        <end position="283"/>
    </location>
</feature>
<protein>
    <submittedName>
        <fullName evidence="3">DUF2167 domain-containing protein</fullName>
    </submittedName>
</protein>
<dbReference type="Proteomes" id="UP000238220">
    <property type="component" value="Unassembled WGS sequence"/>
</dbReference>
<keyword evidence="1" id="KW-0812">Transmembrane</keyword>
<gene>
    <name evidence="3" type="ORF">C3942_00940</name>
</gene>
<accession>A0A2S5TKG9</accession>
<evidence type="ECO:0000313" key="3">
    <source>
        <dbReference type="EMBL" id="PPE75490.1"/>
    </source>
</evidence>
<feature type="chain" id="PRO_5015735341" evidence="2">
    <location>
        <begin position="23"/>
        <end position="293"/>
    </location>
</feature>
<dbReference type="AlphaFoldDB" id="A0A2S5TKG9"/>
<dbReference type="EMBL" id="PSNW01000001">
    <property type="protein sequence ID" value="PPE75490.1"/>
    <property type="molecule type" value="Genomic_DNA"/>
</dbReference>
<evidence type="ECO:0000313" key="4">
    <source>
        <dbReference type="Proteomes" id="UP000238220"/>
    </source>
</evidence>
<comment type="caution">
    <text evidence="3">The sequence shown here is derived from an EMBL/GenBank/DDBJ whole genome shotgun (WGS) entry which is preliminary data.</text>
</comment>